<dbReference type="Proteomes" id="UP000295558">
    <property type="component" value="Unassembled WGS sequence"/>
</dbReference>
<proteinExistence type="predicted"/>
<dbReference type="EMBL" id="SNZK01000005">
    <property type="protein sequence ID" value="TDR53222.1"/>
    <property type="molecule type" value="Genomic_DNA"/>
</dbReference>
<name>A0A4R6ZLR5_9LIST</name>
<evidence type="ECO:0000313" key="2">
    <source>
        <dbReference type="Proteomes" id="UP000295558"/>
    </source>
</evidence>
<dbReference type="AlphaFoldDB" id="A0A4R6ZLR5"/>
<gene>
    <name evidence="1" type="ORF">DFP96_105147</name>
</gene>
<comment type="caution">
    <text evidence="1">The sequence shown here is derived from an EMBL/GenBank/DDBJ whole genome shotgun (WGS) entry which is preliminary data.</text>
</comment>
<accession>A0A4R6ZLR5</accession>
<sequence>MPITPKKMARILKKNGFWVYQDAGFSHVFQKSSNEQGNDGTILQ</sequence>
<evidence type="ECO:0008006" key="3">
    <source>
        <dbReference type="Google" id="ProtNLM"/>
    </source>
</evidence>
<keyword evidence="2" id="KW-1185">Reference proteome</keyword>
<protein>
    <recommendedName>
        <fullName evidence="3">HicA-like toxin of HicAB toxin-antitoxin system</fullName>
    </recommendedName>
</protein>
<evidence type="ECO:0000313" key="1">
    <source>
        <dbReference type="EMBL" id="TDR53222.1"/>
    </source>
</evidence>
<reference evidence="1 2" key="1">
    <citation type="submission" date="2019-03" db="EMBL/GenBank/DDBJ databases">
        <title>Genomic Encyclopedia of Type Strains, Phase III (KMG-III): the genomes of soil and plant-associated and newly described type strains.</title>
        <authorList>
            <person name="Whitman W."/>
        </authorList>
    </citation>
    <scope>NUCLEOTIDE SEQUENCE [LARGE SCALE GENOMIC DNA]</scope>
    <source>
        <strain evidence="1 2">CECT 7972</strain>
    </source>
</reference>
<organism evidence="1 2">
    <name type="scientific">Listeria rocourtiae</name>
    <dbReference type="NCBI Taxonomy" id="647910"/>
    <lineage>
        <taxon>Bacteria</taxon>
        <taxon>Bacillati</taxon>
        <taxon>Bacillota</taxon>
        <taxon>Bacilli</taxon>
        <taxon>Bacillales</taxon>
        <taxon>Listeriaceae</taxon>
        <taxon>Listeria</taxon>
    </lineage>
</organism>